<evidence type="ECO:0000313" key="3">
    <source>
        <dbReference type="EMBL" id="MDA0160881.1"/>
    </source>
</evidence>
<comment type="caution">
    <text evidence="3">The sequence shown here is derived from an EMBL/GenBank/DDBJ whole genome shotgun (WGS) entry which is preliminary data.</text>
</comment>
<dbReference type="Gene3D" id="2.30.30.40">
    <property type="entry name" value="SH3 Domains"/>
    <property type="match status" value="1"/>
</dbReference>
<dbReference type="Proteomes" id="UP001149140">
    <property type="component" value="Unassembled WGS sequence"/>
</dbReference>
<evidence type="ECO:0000256" key="1">
    <source>
        <dbReference type="SAM" id="MobiDB-lite"/>
    </source>
</evidence>
<evidence type="ECO:0000259" key="2">
    <source>
        <dbReference type="Pfam" id="PF08239"/>
    </source>
</evidence>
<dbReference type="InterPro" id="IPR003646">
    <property type="entry name" value="SH3-like_bac-type"/>
</dbReference>
<evidence type="ECO:0000313" key="4">
    <source>
        <dbReference type="Proteomes" id="UP001149140"/>
    </source>
</evidence>
<dbReference type="Pfam" id="PF08239">
    <property type="entry name" value="SH3_3"/>
    <property type="match status" value="1"/>
</dbReference>
<feature type="domain" description="SH3b" evidence="2">
    <location>
        <begin position="77"/>
        <end position="125"/>
    </location>
</feature>
<dbReference type="RefSeq" id="WP_270039985.1">
    <property type="nucleotide sequence ID" value="NZ_JAPDOD010000007.1"/>
</dbReference>
<name>A0A9X3MQ94_9ACTN</name>
<reference evidence="3" key="1">
    <citation type="submission" date="2022-10" db="EMBL/GenBank/DDBJ databases">
        <title>The WGS of Solirubrobacter ginsenosidimutans DSM 21036.</title>
        <authorList>
            <person name="Jiang Z."/>
        </authorList>
    </citation>
    <scope>NUCLEOTIDE SEQUENCE</scope>
    <source>
        <strain evidence="3">DSM 21036</strain>
    </source>
</reference>
<accession>A0A9X3MQ94</accession>
<gene>
    <name evidence="3" type="ORF">OM076_11445</name>
</gene>
<organism evidence="3 4">
    <name type="scientific">Solirubrobacter ginsenosidimutans</name>
    <dbReference type="NCBI Taxonomy" id="490573"/>
    <lineage>
        <taxon>Bacteria</taxon>
        <taxon>Bacillati</taxon>
        <taxon>Actinomycetota</taxon>
        <taxon>Thermoleophilia</taxon>
        <taxon>Solirubrobacterales</taxon>
        <taxon>Solirubrobacteraceae</taxon>
        <taxon>Solirubrobacter</taxon>
    </lineage>
</organism>
<proteinExistence type="predicted"/>
<dbReference type="EMBL" id="JAPDOD010000007">
    <property type="protein sequence ID" value="MDA0160881.1"/>
    <property type="molecule type" value="Genomic_DNA"/>
</dbReference>
<dbReference type="AlphaFoldDB" id="A0A9X3MQ94"/>
<sequence length="455" mass="48133">MKEAAESQAGLAPAPQAPVGASVSGGAGAVAMVLRMQSTHGNAHVSRLLAQQRAGVLGRMPIRRGAGHGSLAEAETAHVYEQPNESSKVVGELAKGKTVDLSSDEGDFYGVVFESTKGYVKSSELATAIDELPAAKDAEFAAKAKTATDAIDAAGHVAGKALRGTGTAPVSNAGAGLPDWFRQLQYKLMMVTTWAKEEEDAQQILDDYLNYYMEAWHGDLPPSLKFLFQYAGRSSINQASAAKGGEENVGKFGGGLNDKGKPKPNWCTQTSSSAIIAALRDMGYAPATTKIEQFLANISFQKVGGVPNLVSAPAAYTAPLMPGDQVMYLFDGCQYGGHTVTVVDDLGDSFLHISGNTGDAIAVGVGEAKRLTSEPKVKAGGSFKLGECNKTSTQEERDASTKYIDGLDFGGKFLTYSIIRDSAFFAEIESIPGLPQDEQDKLLNKYKLRRVTVST</sequence>
<keyword evidence="4" id="KW-1185">Reference proteome</keyword>
<protein>
    <submittedName>
        <fullName evidence="3">SH3 domain-containing protein</fullName>
    </submittedName>
</protein>
<feature type="region of interest" description="Disordered" evidence="1">
    <location>
        <begin position="1"/>
        <end position="20"/>
    </location>
</feature>